<organism evidence="12 13">
    <name type="scientific">Falsiroseomonas algicola</name>
    <dbReference type="NCBI Taxonomy" id="2716930"/>
    <lineage>
        <taxon>Bacteria</taxon>
        <taxon>Pseudomonadati</taxon>
        <taxon>Pseudomonadota</taxon>
        <taxon>Alphaproteobacteria</taxon>
        <taxon>Acetobacterales</taxon>
        <taxon>Roseomonadaceae</taxon>
        <taxon>Falsiroseomonas</taxon>
    </lineage>
</organism>
<keyword evidence="13" id="KW-1185">Reference proteome</keyword>
<sequence length="571" mass="58484">MAQSVGRNGFASVGNNGFALTLEKSPARGTRGVVATNHPMASAAGAEVLLAGGNAVDAAIAALFALTVVEPMMVGLTGGGVCHLRMADGRHKVVDGLSTAPAAASPTMYTPAPGSAPEERETVGRANAIGALSVAVPAALRAWCVTLAEYGTWPLADVMAPAIRLASEGFRVTPYLSDSIGDAAADLARDPDLAARFLAGGGKPAVGSKLVQGAYAETLRCVAREGEAALHGDGSLGGILADAIARMGGIITREDLRGSRPIQREPIGGTYRGYQVFAPPPPASAGVHVAQMLNVLEGFDVAGMGFGTVDGFHLVAEALKMAFADRSAATADPDFVKVPVAHLTSKDYAALRRGEIDLAAAKAWAAHPSLMESNCTTHVTVADAHGNIVATTQTINALFGARIAIPGTGLICNNYMHNFDPRPGLALSVEAGKRVYTSMAPTIALRDGKPAFALGLPGGLRIFTSAFQAVLNLIDHGMTLQQAVEAPRIWTQGQALELEPAVPAEVAEGLAARGHKVQRVRTIGGGMNAIAFEADGSMTGAACWRADGSVVALGGGLARAGIRFSADAPVL</sequence>
<dbReference type="Pfam" id="PF01019">
    <property type="entry name" value="G_glu_transpept"/>
    <property type="match status" value="1"/>
</dbReference>
<evidence type="ECO:0000256" key="11">
    <source>
        <dbReference type="RuleBase" id="RU368036"/>
    </source>
</evidence>
<dbReference type="RefSeq" id="WP_164693927.1">
    <property type="nucleotide sequence ID" value="NZ_JAAIKB010000002.1"/>
</dbReference>
<dbReference type="GO" id="GO:0036374">
    <property type="term" value="F:glutathione hydrolase activity"/>
    <property type="evidence" value="ECO:0007669"/>
    <property type="project" value="UniProtKB-UniRule"/>
</dbReference>
<evidence type="ECO:0000256" key="9">
    <source>
        <dbReference type="PIRSR" id="PIRSR600101-1"/>
    </source>
</evidence>
<accession>A0A6M1LIH7</accession>
<dbReference type="EMBL" id="JAAIKB010000002">
    <property type="protein sequence ID" value="NGM20061.1"/>
    <property type="molecule type" value="Genomic_DNA"/>
</dbReference>
<dbReference type="AlphaFoldDB" id="A0A6M1LIH7"/>
<gene>
    <name evidence="12" type="primary">ggt</name>
    <name evidence="12" type="ORF">G3576_08555</name>
</gene>
<dbReference type="InterPro" id="IPR000101">
    <property type="entry name" value="GGT_peptidase"/>
</dbReference>
<keyword evidence="11" id="KW-0317">Glutathione biosynthesis</keyword>
<evidence type="ECO:0000313" key="13">
    <source>
        <dbReference type="Proteomes" id="UP000475385"/>
    </source>
</evidence>
<dbReference type="PRINTS" id="PR01210">
    <property type="entry name" value="GGTRANSPTASE"/>
</dbReference>
<dbReference type="PROSITE" id="PS00462">
    <property type="entry name" value="G_GLU_TRANSPEPTIDASE"/>
    <property type="match status" value="1"/>
</dbReference>
<keyword evidence="4 11" id="KW-0808">Transferase</keyword>
<evidence type="ECO:0000256" key="1">
    <source>
        <dbReference type="ARBA" id="ARBA00001049"/>
    </source>
</evidence>
<dbReference type="UniPathway" id="UPA00204"/>
<dbReference type="InterPro" id="IPR029055">
    <property type="entry name" value="Ntn_hydrolases_N"/>
</dbReference>
<keyword evidence="7 11" id="KW-0012">Acyltransferase</keyword>
<evidence type="ECO:0000256" key="4">
    <source>
        <dbReference type="ARBA" id="ARBA00022679"/>
    </source>
</evidence>
<dbReference type="EC" id="2.3.2.2" evidence="11"/>
<dbReference type="InterPro" id="IPR051792">
    <property type="entry name" value="GGT_bact"/>
</dbReference>
<evidence type="ECO:0000256" key="8">
    <source>
        <dbReference type="ARBA" id="ARBA00047417"/>
    </source>
</evidence>
<comment type="similarity">
    <text evidence="3 11">Belongs to the gamma-glutamyltransferase family.</text>
</comment>
<dbReference type="GO" id="GO:0006750">
    <property type="term" value="P:glutathione biosynthetic process"/>
    <property type="evidence" value="ECO:0007669"/>
    <property type="project" value="UniProtKB-KW"/>
</dbReference>
<evidence type="ECO:0000256" key="7">
    <source>
        <dbReference type="ARBA" id="ARBA00023315"/>
    </source>
</evidence>
<evidence type="ECO:0000256" key="5">
    <source>
        <dbReference type="ARBA" id="ARBA00022801"/>
    </source>
</evidence>
<feature type="binding site" evidence="10">
    <location>
        <position position="459"/>
    </location>
    <ligand>
        <name>L-glutamate</name>
        <dbReference type="ChEBI" id="CHEBI:29985"/>
    </ligand>
</feature>
<dbReference type="InterPro" id="IPR043138">
    <property type="entry name" value="GGT_lsub"/>
</dbReference>
<evidence type="ECO:0000256" key="3">
    <source>
        <dbReference type="ARBA" id="ARBA00009381"/>
    </source>
</evidence>
<dbReference type="NCBIfam" id="TIGR00066">
    <property type="entry name" value="g_glut_trans"/>
    <property type="match status" value="1"/>
</dbReference>
<evidence type="ECO:0000313" key="12">
    <source>
        <dbReference type="EMBL" id="NGM20061.1"/>
    </source>
</evidence>
<keyword evidence="6 11" id="KW-0865">Zymogen</keyword>
<comment type="PTM">
    <text evidence="11">Cleaved by autocatalysis into a large and a small subunit.</text>
</comment>
<dbReference type="InterPro" id="IPR055262">
    <property type="entry name" value="GGT_CS"/>
</dbReference>
<dbReference type="SUPFAM" id="SSF56235">
    <property type="entry name" value="N-terminal nucleophile aminohydrolases (Ntn hydrolases)"/>
    <property type="match status" value="1"/>
</dbReference>
<dbReference type="InterPro" id="IPR043137">
    <property type="entry name" value="GGT_ssub_C"/>
</dbReference>
<evidence type="ECO:0000256" key="6">
    <source>
        <dbReference type="ARBA" id="ARBA00023145"/>
    </source>
</evidence>
<dbReference type="Proteomes" id="UP000475385">
    <property type="component" value="Unassembled WGS sequence"/>
</dbReference>
<comment type="caution">
    <text evidence="12">The sequence shown here is derived from an EMBL/GenBank/DDBJ whole genome shotgun (WGS) entry which is preliminary data.</text>
</comment>
<keyword evidence="5 11" id="KW-0378">Hydrolase</keyword>
<feature type="active site" description="Nucleophile" evidence="9">
    <location>
        <position position="376"/>
    </location>
</feature>
<comment type="catalytic activity">
    <reaction evidence="2 11">
        <text>glutathione + H2O = L-cysteinylglycine + L-glutamate</text>
        <dbReference type="Rhea" id="RHEA:28807"/>
        <dbReference type="ChEBI" id="CHEBI:15377"/>
        <dbReference type="ChEBI" id="CHEBI:29985"/>
        <dbReference type="ChEBI" id="CHEBI:57925"/>
        <dbReference type="ChEBI" id="CHEBI:61694"/>
        <dbReference type="EC" id="3.4.19.13"/>
    </reaction>
</comment>
<dbReference type="EC" id="3.4.19.13" evidence="11"/>
<dbReference type="Gene3D" id="3.60.20.40">
    <property type="match status" value="1"/>
</dbReference>
<feature type="binding site" evidence="10">
    <location>
        <begin position="394"/>
        <end position="396"/>
    </location>
    <ligand>
        <name>L-glutamate</name>
        <dbReference type="ChEBI" id="CHEBI:29985"/>
    </ligand>
</feature>
<evidence type="ECO:0000256" key="10">
    <source>
        <dbReference type="PIRSR" id="PIRSR600101-2"/>
    </source>
</evidence>
<dbReference type="Gene3D" id="1.10.246.130">
    <property type="match status" value="1"/>
</dbReference>
<proteinExistence type="inferred from homology"/>
<comment type="catalytic activity">
    <reaction evidence="1 11">
        <text>an S-substituted glutathione + H2O = an S-substituted L-cysteinylglycine + L-glutamate</text>
        <dbReference type="Rhea" id="RHEA:59468"/>
        <dbReference type="ChEBI" id="CHEBI:15377"/>
        <dbReference type="ChEBI" id="CHEBI:29985"/>
        <dbReference type="ChEBI" id="CHEBI:90779"/>
        <dbReference type="ChEBI" id="CHEBI:143103"/>
        <dbReference type="EC" id="3.4.19.13"/>
    </reaction>
</comment>
<evidence type="ECO:0000256" key="2">
    <source>
        <dbReference type="ARBA" id="ARBA00001089"/>
    </source>
</evidence>
<dbReference type="PANTHER" id="PTHR43199">
    <property type="entry name" value="GLUTATHIONE HYDROLASE"/>
    <property type="match status" value="1"/>
</dbReference>
<dbReference type="GO" id="GO:0006751">
    <property type="term" value="P:glutathione catabolic process"/>
    <property type="evidence" value="ECO:0007669"/>
    <property type="project" value="UniProtKB-UniRule"/>
</dbReference>
<comment type="pathway">
    <text evidence="11">Sulfur metabolism; glutathione metabolism.</text>
</comment>
<feature type="binding site" evidence="10">
    <location>
        <begin position="437"/>
        <end position="438"/>
    </location>
    <ligand>
        <name>L-glutamate</name>
        <dbReference type="ChEBI" id="CHEBI:29985"/>
    </ligand>
</feature>
<protein>
    <recommendedName>
        <fullName evidence="11">Glutathione hydrolase proenzyme</fullName>
        <ecNumber evidence="11">2.3.2.2</ecNumber>
        <ecNumber evidence="11">3.4.19.13</ecNumber>
    </recommendedName>
    <component>
        <recommendedName>
            <fullName evidence="11">Glutathione hydrolase large chain</fullName>
        </recommendedName>
    </component>
    <component>
        <recommendedName>
            <fullName evidence="11">Glutathione hydrolase small chain</fullName>
        </recommendedName>
    </component>
</protein>
<dbReference type="GO" id="GO:0103068">
    <property type="term" value="F:leukotriene C4 gamma-glutamyl transferase activity"/>
    <property type="evidence" value="ECO:0007669"/>
    <property type="project" value="UniProtKB-EC"/>
</dbReference>
<comment type="catalytic activity">
    <reaction evidence="8 11">
        <text>an N-terminal (5-L-glutamyl)-[peptide] + an alpha-amino acid = 5-L-glutamyl amino acid + an N-terminal L-alpha-aminoacyl-[peptide]</text>
        <dbReference type="Rhea" id="RHEA:23904"/>
        <dbReference type="Rhea" id="RHEA-COMP:9780"/>
        <dbReference type="Rhea" id="RHEA-COMP:9795"/>
        <dbReference type="ChEBI" id="CHEBI:77644"/>
        <dbReference type="ChEBI" id="CHEBI:78597"/>
        <dbReference type="ChEBI" id="CHEBI:78599"/>
        <dbReference type="ChEBI" id="CHEBI:78608"/>
        <dbReference type="EC" id="2.3.2.2"/>
    </reaction>
</comment>
<reference evidence="12 13" key="1">
    <citation type="submission" date="2020-03" db="EMBL/GenBank/DDBJ databases">
        <title>Roseomonas stagni sp. nov., isolated from pond water in Japan.</title>
        <authorList>
            <person name="Furuhata K."/>
            <person name="Miyamoto H."/>
            <person name="Goto K."/>
        </authorList>
    </citation>
    <scope>NUCLEOTIDE SEQUENCE [LARGE SCALE GENOMIC DNA]</scope>
    <source>
        <strain evidence="12 13">PeD5</strain>
    </source>
</reference>
<name>A0A6M1LIH7_9PROT</name>
<comment type="subunit">
    <text evidence="11">This enzyme consists of two polypeptide chains, which are synthesized in precursor form from a single polypeptide.</text>
</comment>
<dbReference type="PANTHER" id="PTHR43199:SF1">
    <property type="entry name" value="GLUTATHIONE HYDROLASE PROENZYME"/>
    <property type="match status" value="1"/>
</dbReference>